<protein>
    <submittedName>
        <fullName evidence="2">Uncharacterized protein</fullName>
    </submittedName>
</protein>
<dbReference type="EMBL" id="FMIA01000002">
    <property type="protein sequence ID" value="SCL47575.1"/>
    <property type="molecule type" value="Genomic_DNA"/>
</dbReference>
<dbReference type="RefSeq" id="WP_091433696.1">
    <property type="nucleotide sequence ID" value="NZ_BMMJ01000006.1"/>
</dbReference>
<evidence type="ECO:0000313" key="2">
    <source>
        <dbReference type="EMBL" id="SCL47575.1"/>
    </source>
</evidence>
<feature type="region of interest" description="Disordered" evidence="1">
    <location>
        <begin position="383"/>
        <end position="438"/>
    </location>
</feature>
<dbReference type="AlphaFoldDB" id="A0A1C6U0I2"/>
<reference evidence="2 3" key="1">
    <citation type="submission" date="2016-06" db="EMBL/GenBank/DDBJ databases">
        <authorList>
            <person name="Kjaerup R.B."/>
            <person name="Dalgaard T.S."/>
            <person name="Juul-Madsen H.R."/>
        </authorList>
    </citation>
    <scope>NUCLEOTIDE SEQUENCE [LARGE SCALE GENOMIC DNA]</scope>
    <source>
        <strain evidence="2 3">DSM 45577</strain>
    </source>
</reference>
<feature type="compositionally biased region" description="Pro residues" evidence="1">
    <location>
        <begin position="149"/>
        <end position="160"/>
    </location>
</feature>
<evidence type="ECO:0000256" key="1">
    <source>
        <dbReference type="SAM" id="MobiDB-lite"/>
    </source>
</evidence>
<feature type="region of interest" description="Disordered" evidence="1">
    <location>
        <begin position="140"/>
        <end position="165"/>
    </location>
</feature>
<dbReference type="Proteomes" id="UP000198937">
    <property type="component" value="Unassembled WGS sequence"/>
</dbReference>
<feature type="compositionally biased region" description="Low complexity" evidence="1">
    <location>
        <begin position="411"/>
        <end position="428"/>
    </location>
</feature>
<accession>A0A1C6U0I2</accession>
<name>A0A1C6U0I2_9ACTN</name>
<sequence length="438" mass="47339">MYDYPGRGPASLGGAQQAAKERSERDFTELTEALRDLRRLTDRSHWSRVAPVLDEANAWREANSDSLESVRSVNLTLAKLAKRHLIESGLDKTDYAYLLTNEVIGNYQDAAVVDFRSTGHTWSAPEVTLPRVRYGSETAVTSSAAALQSPPPARQPPRNPLPEGTRKLAYDTMTSLWQTLHERVSPISNETLSQVDGLLGQRASWRPEPDPNDVRQNLSAVRGVLAALRRPDGRVDGSNWGLYTAASQAKETFKAIAAAFPASRTGPTDPPRPAVRRATHPVAGNASESSLPAPARAATLPHSMSNPAPSFQDSRRSLERAFLNERPHLAPELTGKLNYQIARMVNIGPDQQAAAAATVVGMMVEAGHVSGPLYRAATDLQRLHGQGGASPTRPSAPLWQQMPESWRHQTAQSAPSGYSPPAGGSSQAQGRPGAGQRR</sequence>
<proteinExistence type="predicted"/>
<dbReference type="STRING" id="683228.GA0070617_0624"/>
<feature type="region of interest" description="Disordered" evidence="1">
    <location>
        <begin position="1"/>
        <end position="26"/>
    </location>
</feature>
<gene>
    <name evidence="2" type="ORF">GA0070617_0624</name>
</gene>
<organism evidence="2 3">
    <name type="scientific">Micromonospora yangpuensis</name>
    <dbReference type="NCBI Taxonomy" id="683228"/>
    <lineage>
        <taxon>Bacteria</taxon>
        <taxon>Bacillati</taxon>
        <taxon>Actinomycetota</taxon>
        <taxon>Actinomycetes</taxon>
        <taxon>Micromonosporales</taxon>
        <taxon>Micromonosporaceae</taxon>
        <taxon>Micromonospora</taxon>
    </lineage>
</organism>
<evidence type="ECO:0000313" key="3">
    <source>
        <dbReference type="Proteomes" id="UP000198937"/>
    </source>
</evidence>
<keyword evidence="3" id="KW-1185">Reference proteome</keyword>